<evidence type="ECO:0000313" key="4">
    <source>
        <dbReference type="EMBL" id="PKC68835.1"/>
    </source>
</evidence>
<dbReference type="Proteomes" id="UP000684084">
    <property type="component" value="Unassembled WGS sequence"/>
</dbReference>
<gene>
    <name evidence="3" type="ORF">CHRIB12_LOCUS5493</name>
    <name evidence="4" type="ORF">RhiirA1_416441</name>
</gene>
<dbReference type="VEuPathDB" id="FungiDB:RhiirFUN_025771"/>
<evidence type="ECO:0000313" key="6">
    <source>
        <dbReference type="Proteomes" id="UP000684084"/>
    </source>
</evidence>
<protein>
    <submittedName>
        <fullName evidence="4">Alpha/beta-hydrolase</fullName>
    </submittedName>
</protein>
<organism evidence="3 6">
    <name type="scientific">Rhizophagus irregularis</name>
    <dbReference type="NCBI Taxonomy" id="588596"/>
    <lineage>
        <taxon>Eukaryota</taxon>
        <taxon>Fungi</taxon>
        <taxon>Fungi incertae sedis</taxon>
        <taxon>Mucoromycota</taxon>
        <taxon>Glomeromycotina</taxon>
        <taxon>Glomeromycetes</taxon>
        <taxon>Glomerales</taxon>
        <taxon>Glomeraceae</taxon>
        <taxon>Rhizophagus</taxon>
    </lineage>
</organism>
<name>A0A2I1DRL3_9GLOM</name>
<evidence type="ECO:0000313" key="5">
    <source>
        <dbReference type="Proteomes" id="UP000232688"/>
    </source>
</evidence>
<dbReference type="InterPro" id="IPR050300">
    <property type="entry name" value="GDXG_lipolytic_enzyme"/>
</dbReference>
<dbReference type="EMBL" id="CAGKOT010000008">
    <property type="protein sequence ID" value="CAB5352690.1"/>
    <property type="molecule type" value="Genomic_DNA"/>
</dbReference>
<reference evidence="3" key="3">
    <citation type="submission" date="2020-05" db="EMBL/GenBank/DDBJ databases">
        <authorList>
            <person name="Rincon C."/>
            <person name="Sanders R I."/>
            <person name="Robbins C."/>
            <person name="Chaturvedi A."/>
        </authorList>
    </citation>
    <scope>NUCLEOTIDE SEQUENCE</scope>
    <source>
        <strain evidence="3">CHB12</strain>
    </source>
</reference>
<dbReference type="SUPFAM" id="SSF53474">
    <property type="entry name" value="alpha/beta-Hydrolases"/>
    <property type="match status" value="1"/>
</dbReference>
<keyword evidence="1 4" id="KW-0378">Hydrolase</keyword>
<dbReference type="OrthoDB" id="408631at2759"/>
<evidence type="ECO:0000256" key="1">
    <source>
        <dbReference type="ARBA" id="ARBA00022801"/>
    </source>
</evidence>
<evidence type="ECO:0000313" key="3">
    <source>
        <dbReference type="EMBL" id="CAB5352690.1"/>
    </source>
</evidence>
<dbReference type="GO" id="GO:0016787">
    <property type="term" value="F:hydrolase activity"/>
    <property type="evidence" value="ECO:0007669"/>
    <property type="project" value="UniProtKB-KW"/>
</dbReference>
<dbReference type="EMBL" id="LLXH01000310">
    <property type="protein sequence ID" value="PKC68835.1"/>
    <property type="molecule type" value="Genomic_DNA"/>
</dbReference>
<feature type="domain" description="Alpha/beta hydrolase fold-3" evidence="2">
    <location>
        <begin position="139"/>
        <end position="267"/>
    </location>
</feature>
<proteinExistence type="predicted"/>
<sequence>MLAVIVLEILKRIPLIFSTIIKHFKHGPPQPSWDLKVHLIVSIAGTLGAPPYKKFTIEVAQSSIPIFTYKIPSDLKLYETSIPHEYRINAQAYIEKIVKPYNVVIDPIWKTPRNDEIKGELIMDKDWNEENDWEKEKIVLYLHGGAYSTGNSKIAHDFCCKLSRTSGARIFTISYRLAPQNPFPSALCDSLAAYLYLMNPPKDSGFKAYKPEQIVFGGDSAGGGLVVSLGLAIRDLGLPLPAGIVSWSPWTDLTHSMPSFNDTAVDETDFLPLLPGFKFARNTNSDAYREFRTRSGNITRNIQKNPEIKIIGDESLKRIGNQSVSFYVVNEGLGIPYVSPMLAESLGGLPPLLIIAGNVERLRDEAVYLAYRASNPEKYRLPKYEVDFDNSRFKSPSKQVILEIYDEMFHNFHYSHLEAAKVTVRRASEFISTVIQEALQANPTSNKFETYKITYQGEVQNFDESSIEHVLTWDKAGVFPGV</sequence>
<dbReference type="Pfam" id="PF07859">
    <property type="entry name" value="Abhydrolase_3"/>
    <property type="match status" value="1"/>
</dbReference>
<dbReference type="VEuPathDB" id="FungiDB:RhiirA1_416441"/>
<dbReference type="Proteomes" id="UP000232688">
    <property type="component" value="Unassembled WGS sequence"/>
</dbReference>
<dbReference type="AlphaFoldDB" id="A0A2I1DRL3"/>
<comment type="caution">
    <text evidence="3">The sequence shown here is derived from an EMBL/GenBank/DDBJ whole genome shotgun (WGS) entry which is preliminary data.</text>
</comment>
<reference evidence="4 5" key="1">
    <citation type="submission" date="2017-10" db="EMBL/GenBank/DDBJ databases">
        <title>Extensive intraspecific genome diversity in a model arbuscular mycorrhizal fungus.</title>
        <authorList>
            <person name="Chen E.C.H."/>
            <person name="Morin E."/>
            <person name="Baudet D."/>
            <person name="Noel J."/>
            <person name="Ndikumana S."/>
            <person name="Charron P."/>
            <person name="St-Onge C."/>
            <person name="Giorgi J."/>
            <person name="Grigoriev I.V."/>
            <person name="Roux C."/>
            <person name="Martin F.M."/>
            <person name="Corradi N."/>
        </authorList>
    </citation>
    <scope>NUCLEOTIDE SEQUENCE [LARGE SCALE GENOMIC DNA]</scope>
    <source>
        <strain evidence="4 5">A1</strain>
    </source>
</reference>
<dbReference type="Gene3D" id="3.40.50.1820">
    <property type="entry name" value="alpha/beta hydrolase"/>
    <property type="match status" value="1"/>
</dbReference>
<accession>A0A2I1DRL3</accession>
<dbReference type="PANTHER" id="PTHR48081:SF8">
    <property type="entry name" value="ALPHA_BETA HYDROLASE FOLD-3 DOMAIN-CONTAINING PROTEIN-RELATED"/>
    <property type="match status" value="1"/>
</dbReference>
<dbReference type="InterPro" id="IPR013094">
    <property type="entry name" value="AB_hydrolase_3"/>
</dbReference>
<dbReference type="InterPro" id="IPR029058">
    <property type="entry name" value="AB_hydrolase_fold"/>
</dbReference>
<dbReference type="VEuPathDB" id="FungiDB:FUN_022265"/>
<reference evidence="4 5" key="2">
    <citation type="submission" date="2017-10" db="EMBL/GenBank/DDBJ databases">
        <title>Genome analyses suggest a sexual origin of heterokaryosis in a supposedly ancient asexual fungus.</title>
        <authorList>
            <person name="Corradi N."/>
            <person name="Sedzielewska K."/>
            <person name="Noel J."/>
            <person name="Charron P."/>
            <person name="Farinelli L."/>
            <person name="Marton T."/>
            <person name="Kruger M."/>
            <person name="Pelin A."/>
            <person name="Brachmann A."/>
            <person name="Corradi N."/>
        </authorList>
    </citation>
    <scope>NUCLEOTIDE SEQUENCE [LARGE SCALE GENOMIC DNA]</scope>
    <source>
        <strain evidence="4 5">A1</strain>
    </source>
</reference>
<evidence type="ECO:0000259" key="2">
    <source>
        <dbReference type="Pfam" id="PF07859"/>
    </source>
</evidence>
<dbReference type="PANTHER" id="PTHR48081">
    <property type="entry name" value="AB HYDROLASE SUPERFAMILY PROTEIN C4A8.06C"/>
    <property type="match status" value="1"/>
</dbReference>